<evidence type="ECO:0000256" key="3">
    <source>
        <dbReference type="SAM" id="Phobius"/>
    </source>
</evidence>
<protein>
    <recommendedName>
        <fullName evidence="4">Peptidase M13 C-terminal domain-containing protein</fullName>
    </recommendedName>
</protein>
<feature type="compositionally biased region" description="Polar residues" evidence="2">
    <location>
        <begin position="32"/>
        <end position="41"/>
    </location>
</feature>
<feature type="transmembrane region" description="Helical" evidence="3">
    <location>
        <begin position="50"/>
        <end position="67"/>
    </location>
</feature>
<evidence type="ECO:0000256" key="2">
    <source>
        <dbReference type="SAM" id="MobiDB-lite"/>
    </source>
</evidence>
<dbReference type="CDD" id="cd08662">
    <property type="entry name" value="M13"/>
    <property type="match status" value="1"/>
</dbReference>
<comment type="similarity">
    <text evidence="1">Belongs to the peptidase M13 family.</text>
</comment>
<feature type="domain" description="Peptidase M13 C-terminal" evidence="4">
    <location>
        <begin position="252"/>
        <end position="462"/>
    </location>
</feature>
<sequence>MADPDPPETSGEATPLLDGRREAQDQEAGASSEDSIQTDQQIKTWRRRRWASFVASIILLVAFGPVGEADKKYNPVLSRFKGKEKMAASLCMTPECLEAANGIIAKLSPNYTDIDACTHFDAYACGGFYSSETIPKDRPVWSPLDAMAARDDNLMRYILESPYPRESNFSANDKDLAIEKVHNVDAKIGYPTGSPEVMSPDALKRWYSNLNVTNSLFDNSISAKMNDVNRTWSALGKPVDRNHWQSKAYEVNAYHYQSGNEMTFPAGIMQTPQLHVDWPLYLSYGGFGFIAGHELTHAFDNNGRCFDQHRNYTDWWTNHTKEEFSKRADCFVDQYGHFNVNGPQGRTYPVDGALTLNENIADAGGVTPAYAAWKQRQGEKPDQNLPGLDFFTHDQLFHIALAQGGSSANILLDAGWCQKARDETAALHARFNVHSPPFARILGTLANQRSFLEAFDCPRKQPTCQLW</sequence>
<dbReference type="EMBL" id="JAQQWN010000002">
    <property type="protein sequence ID" value="KAK8094510.1"/>
    <property type="molecule type" value="Genomic_DNA"/>
</dbReference>
<dbReference type="InterPro" id="IPR018497">
    <property type="entry name" value="Peptidase_M13_C"/>
</dbReference>
<dbReference type="PRINTS" id="PR00786">
    <property type="entry name" value="NEPRILYSIN"/>
</dbReference>
<dbReference type="RefSeq" id="XP_066675283.1">
    <property type="nucleotide sequence ID" value="XM_066805510.1"/>
</dbReference>
<organism evidence="5 6">
    <name type="scientific">Apiospora hydei</name>
    <dbReference type="NCBI Taxonomy" id="1337664"/>
    <lineage>
        <taxon>Eukaryota</taxon>
        <taxon>Fungi</taxon>
        <taxon>Dikarya</taxon>
        <taxon>Ascomycota</taxon>
        <taxon>Pezizomycotina</taxon>
        <taxon>Sordariomycetes</taxon>
        <taxon>Xylariomycetidae</taxon>
        <taxon>Amphisphaeriales</taxon>
        <taxon>Apiosporaceae</taxon>
        <taxon>Apiospora</taxon>
    </lineage>
</organism>
<accession>A0ABR1XCT4</accession>
<dbReference type="PANTHER" id="PTHR11733">
    <property type="entry name" value="ZINC METALLOPROTEASE FAMILY M13 NEPRILYSIN-RELATED"/>
    <property type="match status" value="1"/>
</dbReference>
<evidence type="ECO:0000256" key="1">
    <source>
        <dbReference type="ARBA" id="ARBA00007357"/>
    </source>
</evidence>
<dbReference type="GeneID" id="92038570"/>
<evidence type="ECO:0000259" key="4">
    <source>
        <dbReference type="Pfam" id="PF01431"/>
    </source>
</evidence>
<comment type="caution">
    <text evidence="5">The sequence shown here is derived from an EMBL/GenBank/DDBJ whole genome shotgun (WGS) entry which is preliminary data.</text>
</comment>
<dbReference type="SUPFAM" id="SSF55486">
    <property type="entry name" value="Metalloproteases ('zincins'), catalytic domain"/>
    <property type="match status" value="2"/>
</dbReference>
<evidence type="ECO:0000313" key="6">
    <source>
        <dbReference type="Proteomes" id="UP001433268"/>
    </source>
</evidence>
<keyword evidence="6" id="KW-1185">Reference proteome</keyword>
<dbReference type="InterPro" id="IPR000718">
    <property type="entry name" value="Peptidase_M13"/>
</dbReference>
<dbReference type="PANTHER" id="PTHR11733:SF167">
    <property type="entry name" value="FI17812P1-RELATED"/>
    <property type="match status" value="1"/>
</dbReference>
<evidence type="ECO:0000313" key="5">
    <source>
        <dbReference type="EMBL" id="KAK8094510.1"/>
    </source>
</evidence>
<keyword evidence="3" id="KW-0812">Transmembrane</keyword>
<dbReference type="Proteomes" id="UP001433268">
    <property type="component" value="Unassembled WGS sequence"/>
</dbReference>
<proteinExistence type="inferred from homology"/>
<keyword evidence="3" id="KW-1133">Transmembrane helix</keyword>
<dbReference type="Pfam" id="PF01431">
    <property type="entry name" value="Peptidase_M13"/>
    <property type="match status" value="1"/>
</dbReference>
<reference evidence="5 6" key="1">
    <citation type="submission" date="2023-01" db="EMBL/GenBank/DDBJ databases">
        <title>Analysis of 21 Apiospora genomes using comparative genomics revels a genus with tremendous synthesis potential of carbohydrate active enzymes and secondary metabolites.</title>
        <authorList>
            <person name="Sorensen T."/>
        </authorList>
    </citation>
    <scope>NUCLEOTIDE SEQUENCE [LARGE SCALE GENOMIC DNA]</scope>
    <source>
        <strain evidence="5 6">CBS 114990</strain>
    </source>
</reference>
<feature type="region of interest" description="Disordered" evidence="2">
    <location>
        <begin position="1"/>
        <end position="41"/>
    </location>
</feature>
<dbReference type="PROSITE" id="PS51885">
    <property type="entry name" value="NEPRILYSIN"/>
    <property type="match status" value="1"/>
</dbReference>
<dbReference type="InterPro" id="IPR024079">
    <property type="entry name" value="MetalloPept_cat_dom_sf"/>
</dbReference>
<name>A0ABR1XCT4_9PEZI</name>
<keyword evidence="3" id="KW-0472">Membrane</keyword>
<gene>
    <name evidence="5" type="ORF">PG997_001195</name>
</gene>
<dbReference type="Gene3D" id="3.40.390.10">
    <property type="entry name" value="Collagenase (Catalytic Domain)"/>
    <property type="match status" value="2"/>
</dbReference>